<organism evidence="1 2">
    <name type="scientific">Zizania palustris</name>
    <name type="common">Northern wild rice</name>
    <dbReference type="NCBI Taxonomy" id="103762"/>
    <lineage>
        <taxon>Eukaryota</taxon>
        <taxon>Viridiplantae</taxon>
        <taxon>Streptophyta</taxon>
        <taxon>Embryophyta</taxon>
        <taxon>Tracheophyta</taxon>
        <taxon>Spermatophyta</taxon>
        <taxon>Magnoliopsida</taxon>
        <taxon>Liliopsida</taxon>
        <taxon>Poales</taxon>
        <taxon>Poaceae</taxon>
        <taxon>BOP clade</taxon>
        <taxon>Oryzoideae</taxon>
        <taxon>Oryzeae</taxon>
        <taxon>Zizaniinae</taxon>
        <taxon>Zizania</taxon>
    </lineage>
</organism>
<reference evidence="1" key="2">
    <citation type="submission" date="2021-02" db="EMBL/GenBank/DDBJ databases">
        <authorList>
            <person name="Kimball J.A."/>
            <person name="Haas M.W."/>
            <person name="Macchietto M."/>
            <person name="Kono T."/>
            <person name="Duquette J."/>
            <person name="Shao M."/>
        </authorList>
    </citation>
    <scope>NUCLEOTIDE SEQUENCE</scope>
    <source>
        <tissue evidence="1">Fresh leaf tissue</tissue>
    </source>
</reference>
<keyword evidence="2" id="KW-1185">Reference proteome</keyword>
<dbReference type="EMBL" id="JAAALK010000079">
    <property type="protein sequence ID" value="KAG8096578.1"/>
    <property type="molecule type" value="Genomic_DNA"/>
</dbReference>
<reference evidence="1" key="1">
    <citation type="journal article" date="2021" name="bioRxiv">
        <title>Whole Genome Assembly and Annotation of Northern Wild Rice, Zizania palustris L., Supports a Whole Genome Duplication in the Zizania Genus.</title>
        <authorList>
            <person name="Haas M."/>
            <person name="Kono T."/>
            <person name="Macchietto M."/>
            <person name="Millas R."/>
            <person name="McGilp L."/>
            <person name="Shao M."/>
            <person name="Duquette J."/>
            <person name="Hirsch C.N."/>
            <person name="Kimball J."/>
        </authorList>
    </citation>
    <scope>NUCLEOTIDE SEQUENCE</scope>
    <source>
        <tissue evidence="1">Fresh leaf tissue</tissue>
    </source>
</reference>
<gene>
    <name evidence="1" type="ORF">GUJ93_ZPchr0013g34674</name>
</gene>
<evidence type="ECO:0000313" key="2">
    <source>
        <dbReference type="Proteomes" id="UP000729402"/>
    </source>
</evidence>
<accession>A0A8J5WTB3</accession>
<sequence length="74" mass="8305">MPILPTNISKISLPKLTIQISNAHSLFTVLRPARCSEGGWWGDRSRARIAGGEICVAETNHEQRNHRLQPPVNY</sequence>
<protein>
    <submittedName>
        <fullName evidence="1">Uncharacterized protein</fullName>
    </submittedName>
</protein>
<evidence type="ECO:0000313" key="1">
    <source>
        <dbReference type="EMBL" id="KAG8096578.1"/>
    </source>
</evidence>
<dbReference type="Proteomes" id="UP000729402">
    <property type="component" value="Unassembled WGS sequence"/>
</dbReference>
<comment type="caution">
    <text evidence="1">The sequence shown here is derived from an EMBL/GenBank/DDBJ whole genome shotgun (WGS) entry which is preliminary data.</text>
</comment>
<dbReference type="AlphaFoldDB" id="A0A8J5WTB3"/>
<name>A0A8J5WTB3_ZIZPA</name>
<proteinExistence type="predicted"/>